<keyword evidence="1" id="KW-0175">Coiled coil</keyword>
<keyword evidence="3" id="KW-1185">Reference proteome</keyword>
<comment type="caution">
    <text evidence="2">The sequence shown here is derived from an EMBL/GenBank/DDBJ whole genome shotgun (WGS) entry which is preliminary data.</text>
</comment>
<dbReference type="EMBL" id="JAUSUR010000001">
    <property type="protein sequence ID" value="MDQ0359444.1"/>
    <property type="molecule type" value="Genomic_DNA"/>
</dbReference>
<protein>
    <recommendedName>
        <fullName evidence="4">HNH endonuclease</fullName>
    </recommendedName>
</protein>
<accession>A0ABU0DXS4</accession>
<sequence length="295" mass="35367">MRVNKLITTEIKEENLEWYMKLLDKSYNECITILQQKYGEVRDDYFKQKSYERFLKGEIKKIGKGNYSRAKEGLECHHIFENKYICISNQEAIEEFGYPYELQKKENLVYCDICEHFILHTLITKETNGEFGDGGNEEYLKPKINDWFIEGKVPKPEWMKECIRRAALSTRQAASLLKKSNDMLKDIEEKRRREFSAKLKNMSLEEYDDLLKKEEEERINLARKRDLRMKTEFDKEYPKLKKLNITYNTSRDKILNILYNQKYNENYPDLKAFKSAMINIVRQDLIKLLNDSQPI</sequence>
<dbReference type="RefSeq" id="WP_307404552.1">
    <property type="nucleotide sequence ID" value="NZ_JAUSUR010000001.1"/>
</dbReference>
<proteinExistence type="predicted"/>
<gene>
    <name evidence="2" type="ORF">J2S15_000175</name>
</gene>
<reference evidence="2 3" key="1">
    <citation type="submission" date="2023-07" db="EMBL/GenBank/DDBJ databases">
        <title>Genomic Encyclopedia of Type Strains, Phase IV (KMG-IV): sequencing the most valuable type-strain genomes for metagenomic binning, comparative biology and taxonomic classification.</title>
        <authorList>
            <person name="Goeker M."/>
        </authorList>
    </citation>
    <scope>NUCLEOTIDE SEQUENCE [LARGE SCALE GENOMIC DNA]</scope>
    <source>
        <strain evidence="2 3">DSM 16784</strain>
    </source>
</reference>
<dbReference type="Proteomes" id="UP001230220">
    <property type="component" value="Unassembled WGS sequence"/>
</dbReference>
<organism evidence="2 3">
    <name type="scientific">Breznakia pachnodae</name>
    <dbReference type="NCBI Taxonomy" id="265178"/>
    <lineage>
        <taxon>Bacteria</taxon>
        <taxon>Bacillati</taxon>
        <taxon>Bacillota</taxon>
        <taxon>Erysipelotrichia</taxon>
        <taxon>Erysipelotrichales</taxon>
        <taxon>Erysipelotrichaceae</taxon>
        <taxon>Breznakia</taxon>
    </lineage>
</organism>
<evidence type="ECO:0000313" key="3">
    <source>
        <dbReference type="Proteomes" id="UP001230220"/>
    </source>
</evidence>
<feature type="coiled-coil region" evidence="1">
    <location>
        <begin position="197"/>
        <end position="224"/>
    </location>
</feature>
<evidence type="ECO:0008006" key="4">
    <source>
        <dbReference type="Google" id="ProtNLM"/>
    </source>
</evidence>
<evidence type="ECO:0000313" key="2">
    <source>
        <dbReference type="EMBL" id="MDQ0359444.1"/>
    </source>
</evidence>
<evidence type="ECO:0000256" key="1">
    <source>
        <dbReference type="SAM" id="Coils"/>
    </source>
</evidence>
<name>A0ABU0DXS4_9FIRM</name>